<sequence length="302" mass="33887">MSNKTTKILLAVFLLLFVLVIAPSAYEKYKSKTSAPGFVSNDSWIESLNTAELTKIILEDTQGNIELTRTNDNWQVNGKRADGMEVASFITKIKETKKGDLISRNKDNHSDLGVTNEAGTKLTLSSPKQETTLLVGNSTLSGNSFYYRKADQDLVFIGLSDLQTFTNTEEVKWRDKKVFNLDQNLIGKVQISGYNTFSLDKDTNSKIWSKNLWGNITPFDSETSGKIDTAFSPLTGFGFASQQETADFNTSWDKYTVVISDTQGVELTRFETRKSGEDYIVKASNSEDLFKLYKSKLDFILE</sequence>
<feature type="domain" description="DUF4340" evidence="1">
    <location>
        <begin position="80"/>
        <end position="225"/>
    </location>
</feature>
<evidence type="ECO:0000313" key="2">
    <source>
        <dbReference type="EMBL" id="OGC63046.1"/>
    </source>
</evidence>
<evidence type="ECO:0000313" key="3">
    <source>
        <dbReference type="Proteomes" id="UP000176614"/>
    </source>
</evidence>
<comment type="caution">
    <text evidence="2">The sequence shown here is derived from an EMBL/GenBank/DDBJ whole genome shotgun (WGS) entry which is preliminary data.</text>
</comment>
<gene>
    <name evidence="2" type="ORF">A2264_03860</name>
</gene>
<dbReference type="EMBL" id="MEVT01000009">
    <property type="protein sequence ID" value="OGC63046.1"/>
    <property type="molecule type" value="Genomic_DNA"/>
</dbReference>
<accession>A0A1F4W0V3</accession>
<evidence type="ECO:0000259" key="1">
    <source>
        <dbReference type="Pfam" id="PF14238"/>
    </source>
</evidence>
<protein>
    <recommendedName>
        <fullName evidence="1">DUF4340 domain-containing protein</fullName>
    </recommendedName>
</protein>
<organism evidence="2 3">
    <name type="scientific">candidate division WWE3 bacterium RIFOXYA2_FULL_46_9</name>
    <dbReference type="NCBI Taxonomy" id="1802636"/>
    <lineage>
        <taxon>Bacteria</taxon>
        <taxon>Katanobacteria</taxon>
    </lineage>
</organism>
<reference evidence="2 3" key="1">
    <citation type="journal article" date="2016" name="Nat. Commun.">
        <title>Thousands of microbial genomes shed light on interconnected biogeochemical processes in an aquifer system.</title>
        <authorList>
            <person name="Anantharaman K."/>
            <person name="Brown C.T."/>
            <person name="Hug L.A."/>
            <person name="Sharon I."/>
            <person name="Castelle C.J."/>
            <person name="Probst A.J."/>
            <person name="Thomas B.C."/>
            <person name="Singh A."/>
            <person name="Wilkins M.J."/>
            <person name="Karaoz U."/>
            <person name="Brodie E.L."/>
            <person name="Williams K.H."/>
            <person name="Hubbard S.S."/>
            <person name="Banfield J.F."/>
        </authorList>
    </citation>
    <scope>NUCLEOTIDE SEQUENCE [LARGE SCALE GENOMIC DNA]</scope>
</reference>
<dbReference type="AlphaFoldDB" id="A0A1F4W0V3"/>
<dbReference type="Proteomes" id="UP000176614">
    <property type="component" value="Unassembled WGS sequence"/>
</dbReference>
<proteinExistence type="predicted"/>
<dbReference type="Pfam" id="PF14238">
    <property type="entry name" value="DUF4340"/>
    <property type="match status" value="1"/>
</dbReference>
<name>A0A1F4W0V3_UNCKA</name>
<dbReference type="InterPro" id="IPR025641">
    <property type="entry name" value="DUF4340"/>
</dbReference>